<gene>
    <name evidence="3" type="ORF">AMS68_005761</name>
</gene>
<dbReference type="GO" id="GO:0005737">
    <property type="term" value="C:cytoplasm"/>
    <property type="evidence" value="ECO:0007669"/>
    <property type="project" value="TreeGrafter"/>
</dbReference>
<dbReference type="GO" id="GO:0016491">
    <property type="term" value="F:oxidoreductase activity"/>
    <property type="evidence" value="ECO:0007669"/>
    <property type="project" value="UniProtKB-KW"/>
</dbReference>
<keyword evidence="4" id="KW-1185">Reference proteome</keyword>
<dbReference type="InterPro" id="IPR023210">
    <property type="entry name" value="NADP_OxRdtase_dom"/>
</dbReference>
<evidence type="ECO:0000313" key="3">
    <source>
        <dbReference type="EMBL" id="QIX00244.1"/>
    </source>
</evidence>
<dbReference type="Proteomes" id="UP000503462">
    <property type="component" value="Chromosome 4"/>
</dbReference>
<protein>
    <recommendedName>
        <fullName evidence="2">NADP-dependent oxidoreductase domain-containing protein</fullName>
    </recommendedName>
</protein>
<keyword evidence="1" id="KW-0560">Oxidoreductase</keyword>
<dbReference type="Pfam" id="PF00248">
    <property type="entry name" value="Aldo_ket_red"/>
    <property type="match status" value="1"/>
</dbReference>
<name>A0A6H0XZS8_9PEZI</name>
<dbReference type="CDD" id="cd19077">
    <property type="entry name" value="AKR_AKR8A1-2"/>
    <property type="match status" value="1"/>
</dbReference>
<dbReference type="EMBL" id="CP051142">
    <property type="protein sequence ID" value="QIX00244.1"/>
    <property type="molecule type" value="Genomic_DNA"/>
</dbReference>
<accession>A0A6H0XZS8</accession>
<evidence type="ECO:0000313" key="4">
    <source>
        <dbReference type="Proteomes" id="UP000503462"/>
    </source>
</evidence>
<dbReference type="PANTHER" id="PTHR43625">
    <property type="entry name" value="AFLATOXIN B1 ALDEHYDE REDUCTASE"/>
    <property type="match status" value="1"/>
</dbReference>
<sequence length="343" mass="36782">MDQIPCRSINGKPVGNVGYGMLGDHDGPTSSFSTDLAAGLSIPWSPVEYPIAVKLLKLALDHGANVWNGSTHYGTPDANSVHLVKYYFEQYPEDVDKVFLTMKGAYDPRTGPDGTPEGIRASVEAAYSILKDVKIIDAFAMGRVDPNVPIETSIAALAELVAEGKIASIGLSEVSADTIRRACAVHPIATAEIELSLFTPDPIGNGILKACRENAVQVIAYSPIGRGWLTNDFHKLGALPEDDFRRRLPRFQPEVFGQNSKLVAAVEQMAIRKGVSTAQVALSWVVAQGAIPIPGSKTPKRIEENCAVIALSEAELLELNGLVDSMPIAGLRYGGQHEQLLNA</sequence>
<dbReference type="PANTHER" id="PTHR43625:SF78">
    <property type="entry name" value="PYRIDOXAL REDUCTASE-RELATED"/>
    <property type="match status" value="1"/>
</dbReference>
<dbReference type="SUPFAM" id="SSF51430">
    <property type="entry name" value="NAD(P)-linked oxidoreductase"/>
    <property type="match status" value="1"/>
</dbReference>
<dbReference type="InterPro" id="IPR050791">
    <property type="entry name" value="Aldo-Keto_reductase"/>
</dbReference>
<reference evidence="3 4" key="1">
    <citation type="journal article" date="2016" name="Sci. Rep.">
        <title>Peltaster fructicola genome reveals evolution from an invasive phytopathogen to an ectophytic parasite.</title>
        <authorList>
            <person name="Xu C."/>
            <person name="Chen H."/>
            <person name="Gleason M.L."/>
            <person name="Xu J.R."/>
            <person name="Liu H."/>
            <person name="Zhang R."/>
            <person name="Sun G."/>
        </authorList>
    </citation>
    <scope>NUCLEOTIDE SEQUENCE [LARGE SCALE GENOMIC DNA]</scope>
    <source>
        <strain evidence="3 4">LNHT1506</strain>
    </source>
</reference>
<dbReference type="AlphaFoldDB" id="A0A6H0XZS8"/>
<feature type="domain" description="NADP-dependent oxidoreductase" evidence="2">
    <location>
        <begin position="40"/>
        <end position="319"/>
    </location>
</feature>
<dbReference type="Gene3D" id="3.20.20.100">
    <property type="entry name" value="NADP-dependent oxidoreductase domain"/>
    <property type="match status" value="1"/>
</dbReference>
<proteinExistence type="predicted"/>
<evidence type="ECO:0000256" key="1">
    <source>
        <dbReference type="ARBA" id="ARBA00023002"/>
    </source>
</evidence>
<evidence type="ECO:0000259" key="2">
    <source>
        <dbReference type="Pfam" id="PF00248"/>
    </source>
</evidence>
<organism evidence="3 4">
    <name type="scientific">Peltaster fructicola</name>
    <dbReference type="NCBI Taxonomy" id="286661"/>
    <lineage>
        <taxon>Eukaryota</taxon>
        <taxon>Fungi</taxon>
        <taxon>Dikarya</taxon>
        <taxon>Ascomycota</taxon>
        <taxon>Pezizomycotina</taxon>
        <taxon>Dothideomycetes</taxon>
        <taxon>Dothideomycetes incertae sedis</taxon>
        <taxon>Peltaster</taxon>
    </lineage>
</organism>
<dbReference type="InterPro" id="IPR036812">
    <property type="entry name" value="NAD(P)_OxRdtase_dom_sf"/>
</dbReference>
<dbReference type="OrthoDB" id="37537at2759"/>